<dbReference type="SUPFAM" id="SSF57850">
    <property type="entry name" value="RING/U-box"/>
    <property type="match status" value="1"/>
</dbReference>
<keyword evidence="1" id="KW-0863">Zinc-finger</keyword>
<dbReference type="PROSITE" id="PS50089">
    <property type="entry name" value="ZF_RING_2"/>
    <property type="match status" value="1"/>
</dbReference>
<gene>
    <name evidence="3" type="ORF">LTRI10_LOCUS21659</name>
</gene>
<dbReference type="EMBL" id="OZ034817">
    <property type="protein sequence ID" value="CAL1380200.1"/>
    <property type="molecule type" value="Genomic_DNA"/>
</dbReference>
<dbReference type="Pfam" id="PF13639">
    <property type="entry name" value="zf-RING_2"/>
    <property type="match status" value="1"/>
</dbReference>
<dbReference type="Gene3D" id="3.30.40.10">
    <property type="entry name" value="Zinc/RING finger domain, C3HC4 (zinc finger)"/>
    <property type="match status" value="1"/>
</dbReference>
<name>A0AAV2E3T7_9ROSI</name>
<organism evidence="3 4">
    <name type="scientific">Linum trigynum</name>
    <dbReference type="NCBI Taxonomy" id="586398"/>
    <lineage>
        <taxon>Eukaryota</taxon>
        <taxon>Viridiplantae</taxon>
        <taxon>Streptophyta</taxon>
        <taxon>Embryophyta</taxon>
        <taxon>Tracheophyta</taxon>
        <taxon>Spermatophyta</taxon>
        <taxon>Magnoliopsida</taxon>
        <taxon>eudicotyledons</taxon>
        <taxon>Gunneridae</taxon>
        <taxon>Pentapetalae</taxon>
        <taxon>rosids</taxon>
        <taxon>fabids</taxon>
        <taxon>Malpighiales</taxon>
        <taxon>Linaceae</taxon>
        <taxon>Linum</taxon>
    </lineage>
</organism>
<evidence type="ECO:0000313" key="4">
    <source>
        <dbReference type="Proteomes" id="UP001497516"/>
    </source>
</evidence>
<evidence type="ECO:0000256" key="1">
    <source>
        <dbReference type="PROSITE-ProRule" id="PRU00175"/>
    </source>
</evidence>
<dbReference type="GO" id="GO:0008270">
    <property type="term" value="F:zinc ion binding"/>
    <property type="evidence" value="ECO:0007669"/>
    <property type="project" value="UniProtKB-KW"/>
</dbReference>
<feature type="domain" description="RING-type" evidence="2">
    <location>
        <begin position="69"/>
        <end position="115"/>
    </location>
</feature>
<sequence length="167" mass="18742">MATSFLRTIFSQLYFVARFFFGLLLIKLRLILRSISCGLDAPKTMHGSIDAKFPATSYSGHENPKSADCAVCLSEFARGESVRRLDCKHLFHRDCVDKWLTAAACHGVSSCPLCRDRMVLPPKEEPAVDDRGYEWEHRQLLALLAEFGGGGDSSRDYGKNNFYINLS</sequence>
<protein>
    <recommendedName>
        <fullName evidence="2">RING-type domain-containing protein</fullName>
    </recommendedName>
</protein>
<proteinExistence type="predicted"/>
<reference evidence="3 4" key="1">
    <citation type="submission" date="2024-04" db="EMBL/GenBank/DDBJ databases">
        <authorList>
            <person name="Fracassetti M."/>
        </authorList>
    </citation>
    <scope>NUCLEOTIDE SEQUENCE [LARGE SCALE GENOMIC DNA]</scope>
</reference>
<dbReference type="InterPro" id="IPR013083">
    <property type="entry name" value="Znf_RING/FYVE/PHD"/>
</dbReference>
<dbReference type="PANTHER" id="PTHR47662">
    <property type="entry name" value="RING-TYPE DOMAIN-CONTAINING PROTEIN"/>
    <property type="match status" value="1"/>
</dbReference>
<dbReference type="SMART" id="SM00184">
    <property type="entry name" value="RING"/>
    <property type="match status" value="1"/>
</dbReference>
<dbReference type="Proteomes" id="UP001497516">
    <property type="component" value="Chromosome 4"/>
</dbReference>
<keyword evidence="1" id="KW-0479">Metal-binding</keyword>
<dbReference type="InterPro" id="IPR001841">
    <property type="entry name" value="Znf_RING"/>
</dbReference>
<evidence type="ECO:0000259" key="2">
    <source>
        <dbReference type="PROSITE" id="PS50089"/>
    </source>
</evidence>
<dbReference type="PANTHER" id="PTHR47662:SF1">
    <property type="entry name" value="RING-TYPE DOMAIN-CONTAINING PROTEIN"/>
    <property type="match status" value="1"/>
</dbReference>
<dbReference type="AlphaFoldDB" id="A0AAV2E3T7"/>
<accession>A0AAV2E3T7</accession>
<keyword evidence="4" id="KW-1185">Reference proteome</keyword>
<keyword evidence="1" id="KW-0862">Zinc</keyword>
<evidence type="ECO:0000313" key="3">
    <source>
        <dbReference type="EMBL" id="CAL1380200.1"/>
    </source>
</evidence>